<dbReference type="InterPro" id="IPR007627">
    <property type="entry name" value="RNA_pol_sigma70_r2"/>
</dbReference>
<dbReference type="SUPFAM" id="SSF88659">
    <property type="entry name" value="Sigma3 and sigma4 domains of RNA polymerase sigma factors"/>
    <property type="match status" value="1"/>
</dbReference>
<evidence type="ECO:0000256" key="5">
    <source>
        <dbReference type="ARBA" id="ARBA00023163"/>
    </source>
</evidence>
<dbReference type="RefSeq" id="WP_166278482.1">
    <property type="nucleotide sequence ID" value="NZ_JAANNP010000001.1"/>
</dbReference>
<evidence type="ECO:0000256" key="3">
    <source>
        <dbReference type="ARBA" id="ARBA00023082"/>
    </source>
</evidence>
<dbReference type="Gene3D" id="1.10.1740.10">
    <property type="match status" value="1"/>
</dbReference>
<evidence type="ECO:0000256" key="6">
    <source>
        <dbReference type="SAM" id="MobiDB-lite"/>
    </source>
</evidence>
<keyword evidence="4" id="KW-0238">DNA-binding</keyword>
<dbReference type="InterPro" id="IPR039425">
    <property type="entry name" value="RNA_pol_sigma-70-like"/>
</dbReference>
<dbReference type="SUPFAM" id="SSF88946">
    <property type="entry name" value="Sigma2 domain of RNA polymerase sigma factors"/>
    <property type="match status" value="1"/>
</dbReference>
<proteinExistence type="inferred from homology"/>
<comment type="similarity">
    <text evidence="1">Belongs to the sigma-70 factor family. ECF subfamily.</text>
</comment>
<gene>
    <name evidence="9" type="ORF">G9H71_04640</name>
</gene>
<dbReference type="NCBIfam" id="TIGR02983">
    <property type="entry name" value="SigE-fam_strep"/>
    <property type="match status" value="1"/>
</dbReference>
<dbReference type="InterPro" id="IPR036388">
    <property type="entry name" value="WH-like_DNA-bd_sf"/>
</dbReference>
<sequence>MDFDEYVAARGQALERFAYVLTGDAHRAQDLTQTALLKAYRHWRRVTAAEHPDAYVRRIVTRSYVDWRRRGSSREEPVDVVPDLPEEGASADPAERVAARDELRRALVTLSPKQRAVLVLRDYEGYDDAAIAATLDCAEASVRSHASRGLARLRAVLSEPTVPEELR</sequence>
<dbReference type="PANTHER" id="PTHR43133">
    <property type="entry name" value="RNA POLYMERASE ECF-TYPE SIGMA FACTO"/>
    <property type="match status" value="1"/>
</dbReference>
<keyword evidence="10" id="KW-1185">Reference proteome</keyword>
<evidence type="ECO:0000313" key="9">
    <source>
        <dbReference type="EMBL" id="NHC13065.1"/>
    </source>
</evidence>
<feature type="domain" description="RNA polymerase sigma factor 70 region 4 type 2" evidence="8">
    <location>
        <begin position="101"/>
        <end position="153"/>
    </location>
</feature>
<feature type="region of interest" description="Disordered" evidence="6">
    <location>
        <begin position="73"/>
        <end position="96"/>
    </location>
</feature>
<dbReference type="Proteomes" id="UP000800981">
    <property type="component" value="Unassembled WGS sequence"/>
</dbReference>
<keyword evidence="5" id="KW-0804">Transcription</keyword>
<name>A0ABX0GTI7_9ACTN</name>
<accession>A0ABX0GTI7</accession>
<dbReference type="InterPro" id="IPR013324">
    <property type="entry name" value="RNA_pol_sigma_r3/r4-like"/>
</dbReference>
<dbReference type="NCBIfam" id="TIGR02937">
    <property type="entry name" value="sigma70-ECF"/>
    <property type="match status" value="1"/>
</dbReference>
<dbReference type="EMBL" id="JAANNP010000001">
    <property type="protein sequence ID" value="NHC13065.1"/>
    <property type="molecule type" value="Genomic_DNA"/>
</dbReference>
<evidence type="ECO:0000256" key="4">
    <source>
        <dbReference type="ARBA" id="ARBA00023125"/>
    </source>
</evidence>
<organism evidence="9 10">
    <name type="scientific">Motilibacter deserti</name>
    <dbReference type="NCBI Taxonomy" id="2714956"/>
    <lineage>
        <taxon>Bacteria</taxon>
        <taxon>Bacillati</taxon>
        <taxon>Actinomycetota</taxon>
        <taxon>Actinomycetes</taxon>
        <taxon>Motilibacterales</taxon>
        <taxon>Motilibacteraceae</taxon>
        <taxon>Motilibacter</taxon>
    </lineage>
</organism>
<evidence type="ECO:0000259" key="7">
    <source>
        <dbReference type="Pfam" id="PF04542"/>
    </source>
</evidence>
<dbReference type="InterPro" id="IPR014284">
    <property type="entry name" value="RNA_pol_sigma-70_dom"/>
</dbReference>
<dbReference type="Pfam" id="PF08281">
    <property type="entry name" value="Sigma70_r4_2"/>
    <property type="match status" value="1"/>
</dbReference>
<dbReference type="Pfam" id="PF04542">
    <property type="entry name" value="Sigma70_r2"/>
    <property type="match status" value="1"/>
</dbReference>
<reference evidence="9 10" key="1">
    <citation type="submission" date="2020-03" db="EMBL/GenBank/DDBJ databases">
        <title>Two novel Motilibacter sp.</title>
        <authorList>
            <person name="Liu S."/>
        </authorList>
    </citation>
    <scope>NUCLEOTIDE SEQUENCE [LARGE SCALE GENOMIC DNA]</scope>
    <source>
        <strain evidence="9 10">E257</strain>
    </source>
</reference>
<protein>
    <submittedName>
        <fullName evidence="9">SigE family RNA polymerase sigma factor</fullName>
    </submittedName>
</protein>
<dbReference type="InterPro" id="IPR014325">
    <property type="entry name" value="RNA_pol_sigma-E_actinobac"/>
</dbReference>
<dbReference type="InterPro" id="IPR013249">
    <property type="entry name" value="RNA_pol_sigma70_r4_t2"/>
</dbReference>
<comment type="caution">
    <text evidence="9">The sequence shown here is derived from an EMBL/GenBank/DDBJ whole genome shotgun (WGS) entry which is preliminary data.</text>
</comment>
<evidence type="ECO:0000259" key="8">
    <source>
        <dbReference type="Pfam" id="PF08281"/>
    </source>
</evidence>
<dbReference type="CDD" id="cd06171">
    <property type="entry name" value="Sigma70_r4"/>
    <property type="match status" value="1"/>
</dbReference>
<keyword evidence="3" id="KW-0731">Sigma factor</keyword>
<keyword evidence="2" id="KW-0805">Transcription regulation</keyword>
<dbReference type="PANTHER" id="PTHR43133:SF50">
    <property type="entry name" value="ECF RNA POLYMERASE SIGMA FACTOR SIGM"/>
    <property type="match status" value="1"/>
</dbReference>
<evidence type="ECO:0000256" key="2">
    <source>
        <dbReference type="ARBA" id="ARBA00023015"/>
    </source>
</evidence>
<dbReference type="Gene3D" id="1.10.10.10">
    <property type="entry name" value="Winged helix-like DNA-binding domain superfamily/Winged helix DNA-binding domain"/>
    <property type="match status" value="1"/>
</dbReference>
<dbReference type="InterPro" id="IPR013325">
    <property type="entry name" value="RNA_pol_sigma_r2"/>
</dbReference>
<feature type="domain" description="RNA polymerase sigma-70 region 2" evidence="7">
    <location>
        <begin position="11"/>
        <end position="72"/>
    </location>
</feature>
<evidence type="ECO:0000256" key="1">
    <source>
        <dbReference type="ARBA" id="ARBA00010641"/>
    </source>
</evidence>
<evidence type="ECO:0000313" key="10">
    <source>
        <dbReference type="Proteomes" id="UP000800981"/>
    </source>
</evidence>